<accession>A0A0M0JT55</accession>
<protein>
    <submittedName>
        <fullName evidence="3">Uncharacterized protein</fullName>
    </submittedName>
</protein>
<sequence length="454" mass="49396">MMLAETPDTPHFTVFMEFGLLSERLRSFLSNRLDVPEDLPDDVFCDTVANQLDRVLDERDELVDRERDWQKSYLRRAHGSENEFYERELDRRERDRAALVIQNRALRDQVRKQNETLDQRMRILQQMSRAISVGNQADGLAAAASAAAMVAGPVPTPSAAPAAPALSNAPAALMGPREQQAAQQEAPPPPTPPRGSKAAGDARLETALANPTQSALTIAVGNVNYVYNELLALAQAKAKAEGKVLKSEELHQWDVLSGVMEHETLRKLLAMSDLALPDCYELCQLLFVGKQDGKSGGGGKGGGKDGKGGAAAPTPEPPPTDRSKFEKFFLIRHLGLLDLYLGDKGGKDGKGGAAGAENTVGRLDVAGHYLEIVHQVRQAQFKPDHVGFPPQGYPQQGYAQQGYGQYPQQGYQQYPPQHGYQAAVSGVSGGYPPMAGWEQHFKAQSGYDAHYGAR</sequence>
<evidence type="ECO:0000313" key="3">
    <source>
        <dbReference type="EMBL" id="KOO29452.1"/>
    </source>
</evidence>
<keyword evidence="1" id="KW-0175">Coiled coil</keyword>
<feature type="compositionally biased region" description="Low complexity" evidence="2">
    <location>
        <begin position="174"/>
        <end position="185"/>
    </location>
</feature>
<keyword evidence="4" id="KW-1185">Reference proteome</keyword>
<evidence type="ECO:0000313" key="4">
    <source>
        <dbReference type="Proteomes" id="UP000037460"/>
    </source>
</evidence>
<reference evidence="4" key="1">
    <citation type="journal article" date="2015" name="PLoS Genet.">
        <title>Genome Sequence and Transcriptome Analyses of Chrysochromulina tobin: Metabolic Tools for Enhanced Algal Fitness in the Prominent Order Prymnesiales (Haptophyceae).</title>
        <authorList>
            <person name="Hovde B.T."/>
            <person name="Deodato C.R."/>
            <person name="Hunsperger H.M."/>
            <person name="Ryken S.A."/>
            <person name="Yost W."/>
            <person name="Jha R.K."/>
            <person name="Patterson J."/>
            <person name="Monnat R.J. Jr."/>
            <person name="Barlow S.B."/>
            <person name="Starkenburg S.R."/>
            <person name="Cattolico R.A."/>
        </authorList>
    </citation>
    <scope>NUCLEOTIDE SEQUENCE</scope>
    <source>
        <strain evidence="4">CCMP291</strain>
    </source>
</reference>
<proteinExistence type="predicted"/>
<feature type="region of interest" description="Disordered" evidence="2">
    <location>
        <begin position="293"/>
        <end position="323"/>
    </location>
</feature>
<evidence type="ECO:0000256" key="1">
    <source>
        <dbReference type="SAM" id="Coils"/>
    </source>
</evidence>
<feature type="region of interest" description="Disordered" evidence="2">
    <location>
        <begin position="174"/>
        <end position="201"/>
    </location>
</feature>
<comment type="caution">
    <text evidence="3">The sequence shown here is derived from an EMBL/GenBank/DDBJ whole genome shotgun (WGS) entry which is preliminary data.</text>
</comment>
<dbReference type="EMBL" id="JWZX01002414">
    <property type="protein sequence ID" value="KOO29452.1"/>
    <property type="molecule type" value="Genomic_DNA"/>
</dbReference>
<dbReference type="Proteomes" id="UP000037460">
    <property type="component" value="Unassembled WGS sequence"/>
</dbReference>
<gene>
    <name evidence="3" type="ORF">Ctob_009715</name>
</gene>
<feature type="coiled-coil region" evidence="1">
    <location>
        <begin position="82"/>
        <end position="127"/>
    </location>
</feature>
<evidence type="ECO:0000256" key="2">
    <source>
        <dbReference type="SAM" id="MobiDB-lite"/>
    </source>
</evidence>
<name>A0A0M0JT55_9EUKA</name>
<organism evidence="3 4">
    <name type="scientific">Chrysochromulina tobinii</name>
    <dbReference type="NCBI Taxonomy" id="1460289"/>
    <lineage>
        <taxon>Eukaryota</taxon>
        <taxon>Haptista</taxon>
        <taxon>Haptophyta</taxon>
        <taxon>Prymnesiophyceae</taxon>
        <taxon>Prymnesiales</taxon>
        <taxon>Chrysochromulinaceae</taxon>
        <taxon>Chrysochromulina</taxon>
    </lineage>
</organism>
<dbReference type="AlphaFoldDB" id="A0A0M0JT55"/>